<reference evidence="1 2" key="1">
    <citation type="submission" date="2024-01" db="EMBL/GenBank/DDBJ databases">
        <title>The genomes of 5 underutilized Papilionoideae crops provide insights into root nodulation and disease resistance.</title>
        <authorList>
            <person name="Yuan L."/>
        </authorList>
    </citation>
    <scope>NUCLEOTIDE SEQUENCE [LARGE SCALE GENOMIC DNA]</scope>
    <source>
        <strain evidence="1">LY-2023</strain>
        <tissue evidence="1">Leaf</tissue>
    </source>
</reference>
<dbReference type="AlphaFoldDB" id="A0AAN9JLK6"/>
<accession>A0AAN9JLK6</accession>
<dbReference type="PANTHER" id="PTHR45500:SF1">
    <property type="entry name" value="OS02G0202600 PROTEIN"/>
    <property type="match status" value="1"/>
</dbReference>
<dbReference type="PANTHER" id="PTHR45500">
    <property type="entry name" value="OS02G0202600 PROTEIN"/>
    <property type="match status" value="1"/>
</dbReference>
<keyword evidence="2" id="KW-1185">Reference proteome</keyword>
<proteinExistence type="predicted"/>
<name>A0AAN9JLK6_CLITE</name>
<gene>
    <name evidence="1" type="ORF">RJT34_12365</name>
</gene>
<dbReference type="EMBL" id="JAYKXN010000003">
    <property type="protein sequence ID" value="KAK7301500.1"/>
    <property type="molecule type" value="Genomic_DNA"/>
</dbReference>
<organism evidence="1 2">
    <name type="scientific">Clitoria ternatea</name>
    <name type="common">Butterfly pea</name>
    <dbReference type="NCBI Taxonomy" id="43366"/>
    <lineage>
        <taxon>Eukaryota</taxon>
        <taxon>Viridiplantae</taxon>
        <taxon>Streptophyta</taxon>
        <taxon>Embryophyta</taxon>
        <taxon>Tracheophyta</taxon>
        <taxon>Spermatophyta</taxon>
        <taxon>Magnoliopsida</taxon>
        <taxon>eudicotyledons</taxon>
        <taxon>Gunneridae</taxon>
        <taxon>Pentapetalae</taxon>
        <taxon>rosids</taxon>
        <taxon>fabids</taxon>
        <taxon>Fabales</taxon>
        <taxon>Fabaceae</taxon>
        <taxon>Papilionoideae</taxon>
        <taxon>50 kb inversion clade</taxon>
        <taxon>NPAAA clade</taxon>
        <taxon>indigoferoid/millettioid clade</taxon>
        <taxon>Phaseoleae</taxon>
        <taxon>Clitoria</taxon>
    </lineage>
</organism>
<evidence type="ECO:0000313" key="2">
    <source>
        <dbReference type="Proteomes" id="UP001359559"/>
    </source>
</evidence>
<sequence>MPSFTKPTLLEFLLVGSGVEIPKSLLKFSLKRGAASQRRGRNIGSVAIDPVEMVREKFQIAAKAGCDLGFKWLAWLEKEEKRVLKEGH</sequence>
<evidence type="ECO:0000313" key="1">
    <source>
        <dbReference type="EMBL" id="KAK7301500.1"/>
    </source>
</evidence>
<comment type="caution">
    <text evidence="1">The sequence shown here is derived from an EMBL/GenBank/DDBJ whole genome shotgun (WGS) entry which is preliminary data.</text>
</comment>
<dbReference type="Proteomes" id="UP001359559">
    <property type="component" value="Unassembled WGS sequence"/>
</dbReference>
<protein>
    <submittedName>
        <fullName evidence="1">Uncharacterized protein</fullName>
    </submittedName>
</protein>